<keyword evidence="3 5" id="KW-0697">Rotamase</keyword>
<dbReference type="AlphaFoldDB" id="A0A4R5MJN8"/>
<evidence type="ECO:0000256" key="4">
    <source>
        <dbReference type="ARBA" id="ARBA00023235"/>
    </source>
</evidence>
<dbReference type="RefSeq" id="WP_133263335.1">
    <property type="nucleotide sequence ID" value="NZ_SJCY01000010.1"/>
</dbReference>
<sequence>MKNFNKLSLIALLFSIVFLTSCKKEYDSIQIVDDAAIQTYIQKNNLTGLMKADPDGSGFYYQVLDPGTGNTMANKDSVLFNYQYKSLTNGNTFFGTPANSNNGTYLGYLAEPNFPNAFRQSLQGLKYGAKVRVIIPSYLAFGKNGSTSVNIGSNEIIDAYINTFSTNKQWELDDTKIQTFLTAKSLTAVKDPSRVYYITSNPGTGTDVITKESTLVVKYTGRLLDGTVFDSSTDGTFSTTLNSVVRGWSVLTNLKAGGKMRIFIPSDLGYGTAGSFSQVTGAQTIPSNAILDFDIEIVSVTN</sequence>
<keyword evidence="4 5" id="KW-0413">Isomerase</keyword>
<name>A0A4R5MJN8_9SPHI</name>
<comment type="catalytic activity">
    <reaction evidence="1 5 6">
        <text>[protein]-peptidylproline (omega=180) = [protein]-peptidylproline (omega=0)</text>
        <dbReference type="Rhea" id="RHEA:16237"/>
        <dbReference type="Rhea" id="RHEA-COMP:10747"/>
        <dbReference type="Rhea" id="RHEA-COMP:10748"/>
        <dbReference type="ChEBI" id="CHEBI:83833"/>
        <dbReference type="ChEBI" id="CHEBI:83834"/>
        <dbReference type="EC" id="5.2.1.8"/>
    </reaction>
</comment>
<dbReference type="PROSITE" id="PS51257">
    <property type="entry name" value="PROKAR_LIPOPROTEIN"/>
    <property type="match status" value="1"/>
</dbReference>
<evidence type="ECO:0000256" key="1">
    <source>
        <dbReference type="ARBA" id="ARBA00000971"/>
    </source>
</evidence>
<dbReference type="Gene3D" id="3.10.50.40">
    <property type="match status" value="2"/>
</dbReference>
<dbReference type="EC" id="5.2.1.8" evidence="6"/>
<dbReference type="GO" id="GO:0003755">
    <property type="term" value="F:peptidyl-prolyl cis-trans isomerase activity"/>
    <property type="evidence" value="ECO:0007669"/>
    <property type="project" value="UniProtKB-UniRule"/>
</dbReference>
<dbReference type="InterPro" id="IPR001179">
    <property type="entry name" value="PPIase_FKBP_dom"/>
</dbReference>
<dbReference type="PANTHER" id="PTHR43811">
    <property type="entry name" value="FKBP-TYPE PEPTIDYL-PROLYL CIS-TRANS ISOMERASE FKPA"/>
    <property type="match status" value="1"/>
</dbReference>
<feature type="domain" description="PPIase FKBP-type" evidence="7">
    <location>
        <begin position="75"/>
        <end position="167"/>
    </location>
</feature>
<feature type="domain" description="PPIase FKBP-type" evidence="7">
    <location>
        <begin position="212"/>
        <end position="301"/>
    </location>
</feature>
<evidence type="ECO:0000256" key="6">
    <source>
        <dbReference type="RuleBase" id="RU003915"/>
    </source>
</evidence>
<proteinExistence type="inferred from homology"/>
<evidence type="ECO:0000313" key="8">
    <source>
        <dbReference type="EMBL" id="TDG35405.1"/>
    </source>
</evidence>
<evidence type="ECO:0000259" key="7">
    <source>
        <dbReference type="PROSITE" id="PS50059"/>
    </source>
</evidence>
<dbReference type="PANTHER" id="PTHR43811:SF19">
    <property type="entry name" value="39 KDA FK506-BINDING NUCLEAR PROTEIN"/>
    <property type="match status" value="1"/>
</dbReference>
<evidence type="ECO:0000256" key="5">
    <source>
        <dbReference type="PROSITE-ProRule" id="PRU00277"/>
    </source>
</evidence>
<accession>A0A4R5MJN8</accession>
<comment type="similarity">
    <text evidence="2 6">Belongs to the FKBP-type PPIase family.</text>
</comment>
<evidence type="ECO:0000256" key="3">
    <source>
        <dbReference type="ARBA" id="ARBA00023110"/>
    </source>
</evidence>
<dbReference type="EMBL" id="SJCY01000010">
    <property type="protein sequence ID" value="TDG35405.1"/>
    <property type="molecule type" value="Genomic_DNA"/>
</dbReference>
<protein>
    <recommendedName>
        <fullName evidence="6">Peptidyl-prolyl cis-trans isomerase</fullName>
        <ecNumber evidence="6">5.2.1.8</ecNumber>
    </recommendedName>
</protein>
<gene>
    <name evidence="8" type="ORF">EZJ43_13990</name>
</gene>
<evidence type="ECO:0000256" key="2">
    <source>
        <dbReference type="ARBA" id="ARBA00006577"/>
    </source>
</evidence>
<dbReference type="InterPro" id="IPR046357">
    <property type="entry name" value="PPIase_dom_sf"/>
</dbReference>
<comment type="caution">
    <text evidence="8">The sequence shown here is derived from an EMBL/GenBank/DDBJ whole genome shotgun (WGS) entry which is preliminary data.</text>
</comment>
<dbReference type="Proteomes" id="UP000295668">
    <property type="component" value="Unassembled WGS sequence"/>
</dbReference>
<organism evidence="8 9">
    <name type="scientific">Pedobacter changchengzhani</name>
    <dbReference type="NCBI Taxonomy" id="2529274"/>
    <lineage>
        <taxon>Bacteria</taxon>
        <taxon>Pseudomonadati</taxon>
        <taxon>Bacteroidota</taxon>
        <taxon>Sphingobacteriia</taxon>
        <taxon>Sphingobacteriales</taxon>
        <taxon>Sphingobacteriaceae</taxon>
        <taxon>Pedobacter</taxon>
    </lineage>
</organism>
<dbReference type="OrthoDB" id="669809at2"/>
<dbReference type="SUPFAM" id="SSF54534">
    <property type="entry name" value="FKBP-like"/>
    <property type="match status" value="2"/>
</dbReference>
<evidence type="ECO:0000313" key="9">
    <source>
        <dbReference type="Proteomes" id="UP000295668"/>
    </source>
</evidence>
<dbReference type="PROSITE" id="PS50059">
    <property type="entry name" value="FKBP_PPIASE"/>
    <property type="match status" value="2"/>
</dbReference>
<keyword evidence="9" id="KW-1185">Reference proteome</keyword>
<dbReference type="Pfam" id="PF00254">
    <property type="entry name" value="FKBP_C"/>
    <property type="match status" value="2"/>
</dbReference>
<reference evidence="8 9" key="1">
    <citation type="submission" date="2019-02" db="EMBL/GenBank/DDBJ databases">
        <title>Pedobacter sp. nov., a novel speices isolated from soil of pinguins habitat in Antarcitica.</title>
        <authorList>
            <person name="He R.-H."/>
        </authorList>
    </citation>
    <scope>NUCLEOTIDE SEQUENCE [LARGE SCALE GENOMIC DNA]</scope>
    <source>
        <strain evidence="8 9">E01020</strain>
    </source>
</reference>